<dbReference type="PROSITE" id="PS00893">
    <property type="entry name" value="NUDIX_BOX"/>
    <property type="match status" value="1"/>
</dbReference>
<dbReference type="PANTHER" id="PTHR43736">
    <property type="entry name" value="ADP-RIBOSE PYROPHOSPHATASE"/>
    <property type="match status" value="1"/>
</dbReference>
<dbReference type="STRING" id="511.UZ73_17260"/>
<comment type="similarity">
    <text evidence="3">Belongs to the Nudix hydrolase family.</text>
</comment>
<dbReference type="PANTHER" id="PTHR43736:SF1">
    <property type="entry name" value="DIHYDRONEOPTERIN TRIPHOSPHATE DIPHOSPHATASE"/>
    <property type="match status" value="1"/>
</dbReference>
<dbReference type="SUPFAM" id="SSF55811">
    <property type="entry name" value="Nudix"/>
    <property type="match status" value="1"/>
</dbReference>
<comment type="caution">
    <text evidence="5">The sequence shown here is derived from an EMBL/GenBank/DDBJ whole genome shotgun (WGS) entry which is preliminary data.</text>
</comment>
<dbReference type="RefSeq" id="WP_109089600.1">
    <property type="nucleotide sequence ID" value="NZ_QEXO01000004.1"/>
</dbReference>
<evidence type="ECO:0000313" key="6">
    <source>
        <dbReference type="Proteomes" id="UP000245216"/>
    </source>
</evidence>
<dbReference type="InterPro" id="IPR020084">
    <property type="entry name" value="NUDIX_hydrolase_CS"/>
</dbReference>
<dbReference type="Proteomes" id="UP000245216">
    <property type="component" value="Unassembled WGS sequence"/>
</dbReference>
<dbReference type="Pfam" id="PF00293">
    <property type="entry name" value="NUDIX"/>
    <property type="match status" value="1"/>
</dbReference>
<reference evidence="5 6" key="2">
    <citation type="submission" date="2018-05" db="EMBL/GenBank/DDBJ databases">
        <authorList>
            <person name="Lanie J.A."/>
            <person name="Ng W.-L."/>
            <person name="Kazmierczak K.M."/>
            <person name="Andrzejewski T.M."/>
            <person name="Davidsen T.M."/>
            <person name="Wayne K.J."/>
            <person name="Tettelin H."/>
            <person name="Glass J.I."/>
            <person name="Rusch D."/>
            <person name="Podicherti R."/>
            <person name="Tsui H.-C.T."/>
            <person name="Winkler M.E."/>
        </authorList>
    </citation>
    <scope>NUCLEOTIDE SEQUENCE [LARGE SCALE GENOMIC DNA]</scope>
    <source>
        <strain evidence="5 6">YBY</strain>
    </source>
</reference>
<evidence type="ECO:0000259" key="4">
    <source>
        <dbReference type="PROSITE" id="PS51462"/>
    </source>
</evidence>
<dbReference type="AlphaFoldDB" id="A0A2U2BH94"/>
<dbReference type="CDD" id="cd04673">
    <property type="entry name" value="NUDIX_ADPRase"/>
    <property type="match status" value="1"/>
</dbReference>
<dbReference type="PROSITE" id="PS51462">
    <property type="entry name" value="NUDIX"/>
    <property type="match status" value="1"/>
</dbReference>
<proteinExistence type="inferred from homology"/>
<evidence type="ECO:0000256" key="1">
    <source>
        <dbReference type="ARBA" id="ARBA00001946"/>
    </source>
</evidence>
<dbReference type="InterPro" id="IPR020476">
    <property type="entry name" value="Nudix_hydrolase"/>
</dbReference>
<reference evidence="5 6" key="1">
    <citation type="submission" date="2018-05" db="EMBL/GenBank/DDBJ databases">
        <title>Genome Sequence of an Efficient Indole-Degrading Bacterium, Alcaligenes sp.YBY.</title>
        <authorList>
            <person name="Yang B."/>
        </authorList>
    </citation>
    <scope>NUCLEOTIDE SEQUENCE [LARGE SCALE GENOMIC DNA]</scope>
    <source>
        <strain evidence="5 6">YBY</strain>
    </source>
</reference>
<accession>A0A2U2BH94</accession>
<dbReference type="GO" id="GO:0016787">
    <property type="term" value="F:hydrolase activity"/>
    <property type="evidence" value="ECO:0007669"/>
    <property type="project" value="UniProtKB-KW"/>
</dbReference>
<organism evidence="5 6">
    <name type="scientific">Alcaligenes faecalis</name>
    <dbReference type="NCBI Taxonomy" id="511"/>
    <lineage>
        <taxon>Bacteria</taxon>
        <taxon>Pseudomonadati</taxon>
        <taxon>Pseudomonadota</taxon>
        <taxon>Betaproteobacteria</taxon>
        <taxon>Burkholderiales</taxon>
        <taxon>Alcaligenaceae</taxon>
        <taxon>Alcaligenes</taxon>
    </lineage>
</organism>
<evidence type="ECO:0000256" key="2">
    <source>
        <dbReference type="ARBA" id="ARBA00022801"/>
    </source>
</evidence>
<dbReference type="Gene3D" id="3.90.79.10">
    <property type="entry name" value="Nucleoside Triphosphate Pyrophosphohydrolase"/>
    <property type="match status" value="1"/>
</dbReference>
<comment type="cofactor">
    <cofactor evidence="1">
        <name>Mg(2+)</name>
        <dbReference type="ChEBI" id="CHEBI:18420"/>
    </cofactor>
</comment>
<dbReference type="PRINTS" id="PR00502">
    <property type="entry name" value="NUDIXFAMILY"/>
</dbReference>
<name>A0A2U2BH94_ALCFA</name>
<dbReference type="EMBL" id="QEXO01000004">
    <property type="protein sequence ID" value="PWE13347.1"/>
    <property type="molecule type" value="Genomic_DNA"/>
</dbReference>
<evidence type="ECO:0000256" key="3">
    <source>
        <dbReference type="RuleBase" id="RU003476"/>
    </source>
</evidence>
<dbReference type="InterPro" id="IPR015797">
    <property type="entry name" value="NUDIX_hydrolase-like_dom_sf"/>
</dbReference>
<dbReference type="InterPro" id="IPR000086">
    <property type="entry name" value="NUDIX_hydrolase_dom"/>
</dbReference>
<gene>
    <name evidence="5" type="ORF">DF183_16175</name>
</gene>
<feature type="domain" description="Nudix hydrolase" evidence="4">
    <location>
        <begin position="11"/>
        <end position="143"/>
    </location>
</feature>
<evidence type="ECO:0000313" key="5">
    <source>
        <dbReference type="EMBL" id="PWE13347.1"/>
    </source>
</evidence>
<sequence length="157" mass="16994">MSSDHSPSPVGPVAATLAAVIHQDRILLIRRANRPDAGRWAFPGGKIRAGETIMAAAHRELAEETGVQGQALQVFDALDVFDREPSATPLTYSHFILIAVLFRWQQGEPQAGDDALDARWFSNAELDSLDVAHSFDVVRVARRALALAANQDQAGQA</sequence>
<protein>
    <submittedName>
        <fullName evidence="5">ADP-ribose pyrophosphatase</fullName>
    </submittedName>
</protein>
<keyword evidence="2 3" id="KW-0378">Hydrolase</keyword>